<comment type="caution">
    <text evidence="2">The sequence shown here is derived from an EMBL/GenBank/DDBJ whole genome shotgun (WGS) entry which is preliminary data.</text>
</comment>
<evidence type="ECO:0000313" key="2">
    <source>
        <dbReference type="EMBL" id="NYA71297.1"/>
    </source>
</evidence>
<keyword evidence="1" id="KW-0472">Membrane</keyword>
<keyword evidence="1" id="KW-0812">Transmembrane</keyword>
<feature type="transmembrane region" description="Helical" evidence="1">
    <location>
        <begin position="42"/>
        <end position="62"/>
    </location>
</feature>
<proteinExistence type="predicted"/>
<evidence type="ECO:0000256" key="1">
    <source>
        <dbReference type="SAM" id="Phobius"/>
    </source>
</evidence>
<keyword evidence="3" id="KW-1185">Reference proteome</keyword>
<dbReference type="EMBL" id="JACBJI010000004">
    <property type="protein sequence ID" value="NYA71297.1"/>
    <property type="molecule type" value="Genomic_DNA"/>
</dbReference>
<dbReference type="RefSeq" id="WP_176006112.1">
    <property type="nucleotide sequence ID" value="NZ_JABWMI010000011.1"/>
</dbReference>
<gene>
    <name evidence="2" type="ORF">HZF10_10225</name>
</gene>
<keyword evidence="1" id="KW-1133">Transmembrane helix</keyword>
<name>A0A7Y9C7F1_9FLAO</name>
<dbReference type="AlphaFoldDB" id="A0A7Y9C7F1"/>
<dbReference type="Proteomes" id="UP000535020">
    <property type="component" value="Unassembled WGS sequence"/>
</dbReference>
<evidence type="ECO:0000313" key="3">
    <source>
        <dbReference type="Proteomes" id="UP000535020"/>
    </source>
</evidence>
<organism evidence="2 3">
    <name type="scientific">Flavobacterium agri</name>
    <dbReference type="NCBI Taxonomy" id="2743471"/>
    <lineage>
        <taxon>Bacteria</taxon>
        <taxon>Pseudomonadati</taxon>
        <taxon>Bacteroidota</taxon>
        <taxon>Flavobacteriia</taxon>
        <taxon>Flavobacteriales</taxon>
        <taxon>Flavobacteriaceae</taxon>
        <taxon>Flavobacterium</taxon>
    </lineage>
</organism>
<accession>A0A7Y9C7F1</accession>
<sequence length="68" mass="7719">MSERWKTALKFGLLWGILMLIFSALFDLQEKTLSEIVNSGSFWLRSLVYTLVGIFPVGYFSAGKKQAN</sequence>
<feature type="transmembrane region" description="Helical" evidence="1">
    <location>
        <begin position="7"/>
        <end position="26"/>
    </location>
</feature>
<reference evidence="2 3" key="1">
    <citation type="submission" date="2020-07" db="EMBL/GenBank/DDBJ databases">
        <authorList>
            <person name="Sun Q."/>
        </authorList>
    </citation>
    <scope>NUCLEOTIDE SEQUENCE [LARGE SCALE GENOMIC DNA]</scope>
    <source>
        <strain evidence="2 3">MAH-1</strain>
    </source>
</reference>
<protein>
    <submittedName>
        <fullName evidence="2">Uncharacterized protein</fullName>
    </submittedName>
</protein>